<keyword evidence="3" id="KW-1003">Cell membrane</keyword>
<evidence type="ECO:0000256" key="11">
    <source>
        <dbReference type="ARBA" id="ARBA00023136"/>
    </source>
</evidence>
<evidence type="ECO:0000256" key="5">
    <source>
        <dbReference type="ARBA" id="ARBA00022692"/>
    </source>
</evidence>
<dbReference type="PRINTS" id="PR00169">
    <property type="entry name" value="KCHANNEL"/>
</dbReference>
<evidence type="ECO:0000256" key="10">
    <source>
        <dbReference type="ARBA" id="ARBA00023065"/>
    </source>
</evidence>
<evidence type="ECO:0000259" key="16">
    <source>
        <dbReference type="Pfam" id="PF00520"/>
    </source>
</evidence>
<evidence type="ECO:0000256" key="6">
    <source>
        <dbReference type="ARBA" id="ARBA00022826"/>
    </source>
</evidence>
<evidence type="ECO:0000256" key="1">
    <source>
        <dbReference type="ARBA" id="ARBA00004651"/>
    </source>
</evidence>
<proteinExistence type="predicted"/>
<keyword evidence="6" id="KW-0631">Potassium channel</keyword>
<feature type="region of interest" description="Disordered" evidence="14">
    <location>
        <begin position="702"/>
        <end position="747"/>
    </location>
</feature>
<dbReference type="Pfam" id="PF16642">
    <property type="entry name" value="KCNQ2_u3"/>
    <property type="match status" value="1"/>
</dbReference>
<keyword evidence="12" id="KW-0407">Ion channel</keyword>
<evidence type="ECO:0000313" key="18">
    <source>
        <dbReference type="Ensembl" id="ENSCLAP00000005933.1"/>
    </source>
</evidence>
<reference evidence="18" key="2">
    <citation type="submission" date="2025-09" db="UniProtKB">
        <authorList>
            <consortium name="Ensembl"/>
        </authorList>
    </citation>
    <scope>IDENTIFICATION</scope>
</reference>
<feature type="transmembrane region" description="Helical" evidence="15">
    <location>
        <begin position="293"/>
        <end position="318"/>
    </location>
</feature>
<dbReference type="Gene3D" id="6.10.140.1910">
    <property type="match status" value="2"/>
</dbReference>
<evidence type="ECO:0000256" key="15">
    <source>
        <dbReference type="SAM" id="Phobius"/>
    </source>
</evidence>
<dbReference type="GeneTree" id="ENSGT00940000160093"/>
<dbReference type="AlphaFoldDB" id="A0A8C2UWS4"/>
<evidence type="ECO:0000256" key="3">
    <source>
        <dbReference type="ARBA" id="ARBA00022475"/>
    </source>
</evidence>
<feature type="transmembrane region" description="Helical" evidence="15">
    <location>
        <begin position="124"/>
        <end position="147"/>
    </location>
</feature>
<feature type="compositionally biased region" description="Basic and acidic residues" evidence="14">
    <location>
        <begin position="609"/>
        <end position="618"/>
    </location>
</feature>
<dbReference type="FunFam" id="1.10.287.70:FF:000016">
    <property type="entry name" value="Putative potassium voltage-gated channel subfamily KQT member 2"/>
    <property type="match status" value="1"/>
</dbReference>
<keyword evidence="8" id="KW-0630">Potassium</keyword>
<dbReference type="GO" id="GO:0008076">
    <property type="term" value="C:voltage-gated potassium channel complex"/>
    <property type="evidence" value="ECO:0007669"/>
    <property type="project" value="TreeGrafter"/>
</dbReference>
<keyword evidence="4" id="KW-0633">Potassium transport</keyword>
<dbReference type="Ensembl" id="ENSCLAT00000006035.1">
    <property type="protein sequence ID" value="ENSCLAP00000005933.1"/>
    <property type="gene ID" value="ENSCLAG00000004205.1"/>
</dbReference>
<feature type="region of interest" description="Disordered" evidence="14">
    <location>
        <begin position="393"/>
        <end position="460"/>
    </location>
</feature>
<evidence type="ECO:0000256" key="9">
    <source>
        <dbReference type="ARBA" id="ARBA00022989"/>
    </source>
</evidence>
<dbReference type="InterPro" id="IPR013821">
    <property type="entry name" value="K_chnl_volt-dep_KCNQ_C"/>
</dbReference>
<dbReference type="InterPro" id="IPR005821">
    <property type="entry name" value="Ion_trans_dom"/>
</dbReference>
<dbReference type="GO" id="GO:0005249">
    <property type="term" value="F:voltage-gated potassium channel activity"/>
    <property type="evidence" value="ECO:0007669"/>
    <property type="project" value="InterPro"/>
</dbReference>
<dbReference type="Pfam" id="PF03520">
    <property type="entry name" value="KCNQ_channel"/>
    <property type="match status" value="2"/>
</dbReference>
<evidence type="ECO:0000259" key="17">
    <source>
        <dbReference type="Pfam" id="PF03520"/>
    </source>
</evidence>
<feature type="domain" description="Potassium channel voltage dependent KCNQ C-terminal" evidence="17">
    <location>
        <begin position="438"/>
        <end position="586"/>
    </location>
</feature>
<feature type="region of interest" description="Disordered" evidence="14">
    <location>
        <begin position="566"/>
        <end position="628"/>
    </location>
</feature>
<dbReference type="PRINTS" id="PR01461">
    <property type="entry name" value="KCNQ2CHANNEL"/>
</dbReference>
<evidence type="ECO:0000256" key="2">
    <source>
        <dbReference type="ARBA" id="ARBA00022448"/>
    </source>
</evidence>
<feature type="domain" description="Potassium channel voltage dependent KCNQ C-terminal" evidence="17">
    <location>
        <begin position="596"/>
        <end position="658"/>
    </location>
</feature>
<evidence type="ECO:0000256" key="4">
    <source>
        <dbReference type="ARBA" id="ARBA00022538"/>
    </source>
</evidence>
<evidence type="ECO:0000256" key="7">
    <source>
        <dbReference type="ARBA" id="ARBA00022882"/>
    </source>
</evidence>
<dbReference type="SUPFAM" id="SSF81324">
    <property type="entry name" value="Voltage-gated potassium channels"/>
    <property type="match status" value="1"/>
</dbReference>
<dbReference type="InterPro" id="IPR003937">
    <property type="entry name" value="K_chnl_volt-dep_KCNQ"/>
</dbReference>
<keyword evidence="19" id="KW-1185">Reference proteome</keyword>
<dbReference type="InterPro" id="IPR003947">
    <property type="entry name" value="K_chnl_volt-dep_KCNQ2"/>
</dbReference>
<keyword evidence="9 15" id="KW-1133">Transmembrane helix</keyword>
<dbReference type="Pfam" id="PF00520">
    <property type="entry name" value="Ion_trans"/>
    <property type="match status" value="1"/>
</dbReference>
<name>A0A8C2UWS4_CHILA</name>
<keyword evidence="11 15" id="KW-0472">Membrane</keyword>
<evidence type="ECO:0000256" key="12">
    <source>
        <dbReference type="ARBA" id="ARBA00023303"/>
    </source>
</evidence>
<keyword evidence="10" id="KW-0406">Ion transport</keyword>
<sequence length="778" mass="86180">MVQKSRNGGVYPGPSGEKKLKVGFVGLDPGAPDSTRDGALLIAGSEAPKRGSILSKPRAGGAGAGKPPKRNAFYRKLQNFLYNVLERPRGWAFIYHAYVFLLVFSCLVLSVFSTIKEYEKSSEGALYILEIVTIVVFGVEYFVRIWAAGCCCRYRGWRGRLKFARKPFCVIDIMVLIASIAVLAAGSQGNVFATSALRSLRFLQILRMIRMDRRGGTWKLLGSVVYAHSKELVTAWYIGFLCLILASFLVYLAEKGENDHFDTYADALWWGLITLTTIGYGDKYPQTWNGRLLAATFTLIGVSFFALPAGILGSGFALKVQEQHRQKHFEKRRNPAAGLIQSAWRFYATNLSRTDLHSTWQYYERTVTVPMYRLIPPLNQLELLRNLKSKSGLTFRSEPQPEPSPSQKVSLKDRVFSSPRGVAAKGKGSPQAQPVRRSPSADQSLEDSPSKVPKSWSFGDRSRARQAFRIKGAASRQNSEEASLPGEDIVEDNKSCNCEFVTEDLTPGLKVSIRAVCVMRFLVSKRKFKESLRPYDVMDVIEQYSAGHLDMLSRIKSLQSRIDMIVGPPPPSTPRHKKYPTKGPTAPPRESPQYSPRVDQIVGRGPAITDKDRTKGPAEAELPEDPSMMGRLGKVEKQVLSMEKKLDFLVNIYMQRMGIPPTETEAYFGAKEPEPAPPYHSPEDSREHVDKHGCIIKIVRSTSSTGQRNFSAPPAAPPAQCPPSTSWQQQSHQRHGASPVGDHSSLVRIPPPPCHFAVLSQAGAGGLPVKQGQLAQSV</sequence>
<feature type="region of interest" description="Disordered" evidence="14">
    <location>
        <begin position="668"/>
        <end position="689"/>
    </location>
</feature>
<comment type="catalytic activity">
    <reaction evidence="13">
        <text>K(+)(in) = K(+)(out)</text>
        <dbReference type="Rhea" id="RHEA:29463"/>
        <dbReference type="ChEBI" id="CHEBI:29103"/>
    </reaction>
</comment>
<evidence type="ECO:0000256" key="13">
    <source>
        <dbReference type="ARBA" id="ARBA00034430"/>
    </source>
</evidence>
<feature type="transmembrane region" description="Helical" evidence="15">
    <location>
        <begin position="168"/>
        <end position="187"/>
    </location>
</feature>
<comment type="subcellular location">
    <subcellularLocation>
        <location evidence="1">Cell membrane</location>
        <topology evidence="1">Multi-pass membrane protein</topology>
    </subcellularLocation>
</comment>
<reference evidence="18" key="1">
    <citation type="submission" date="2025-08" db="UniProtKB">
        <authorList>
            <consortium name="Ensembl"/>
        </authorList>
    </citation>
    <scope>IDENTIFICATION</scope>
</reference>
<feature type="transmembrane region" description="Helical" evidence="15">
    <location>
        <begin position="93"/>
        <end position="112"/>
    </location>
</feature>
<keyword evidence="7" id="KW-0851">Voltage-gated channel</keyword>
<dbReference type="PANTHER" id="PTHR47735:SF4">
    <property type="entry name" value="POTASSIUM VOLTAGE-GATED CHANNEL SUBFAMILY KQT MEMBER 2"/>
    <property type="match status" value="1"/>
</dbReference>
<dbReference type="PRINTS" id="PR01459">
    <property type="entry name" value="KCNQCHANNEL"/>
</dbReference>
<dbReference type="FunFam" id="1.20.120.350:FF:000017">
    <property type="entry name" value="potassium voltage-gated channel subfamily KQT member 1"/>
    <property type="match status" value="1"/>
</dbReference>
<accession>A0A8C2UWS4</accession>
<evidence type="ECO:0000256" key="14">
    <source>
        <dbReference type="SAM" id="MobiDB-lite"/>
    </source>
</evidence>
<dbReference type="Gene3D" id="1.10.287.70">
    <property type="match status" value="1"/>
</dbReference>
<dbReference type="PANTHER" id="PTHR47735">
    <property type="entry name" value="POTASSIUM VOLTAGE-GATED CHANNEL SUBFAMILY KQT MEMBER 4"/>
    <property type="match status" value="1"/>
</dbReference>
<evidence type="ECO:0000313" key="19">
    <source>
        <dbReference type="Proteomes" id="UP000694398"/>
    </source>
</evidence>
<protein>
    <submittedName>
        <fullName evidence="18">Potassium voltage-gated channel subfamily Q member 2</fullName>
    </submittedName>
</protein>
<organism evidence="18 19">
    <name type="scientific">Chinchilla lanigera</name>
    <name type="common">Long-tailed chinchilla</name>
    <name type="synonym">Chinchilla villidera</name>
    <dbReference type="NCBI Taxonomy" id="34839"/>
    <lineage>
        <taxon>Eukaryota</taxon>
        <taxon>Metazoa</taxon>
        <taxon>Chordata</taxon>
        <taxon>Craniata</taxon>
        <taxon>Vertebrata</taxon>
        <taxon>Euteleostomi</taxon>
        <taxon>Mammalia</taxon>
        <taxon>Eutheria</taxon>
        <taxon>Euarchontoglires</taxon>
        <taxon>Glires</taxon>
        <taxon>Rodentia</taxon>
        <taxon>Hystricomorpha</taxon>
        <taxon>Chinchillidae</taxon>
        <taxon>Chinchilla</taxon>
    </lineage>
</organism>
<feature type="domain" description="Ion transport" evidence="16">
    <location>
        <begin position="96"/>
        <end position="322"/>
    </location>
</feature>
<dbReference type="Proteomes" id="UP000694398">
    <property type="component" value="Unassembled WGS sequence"/>
</dbReference>
<evidence type="ECO:0000256" key="8">
    <source>
        <dbReference type="ARBA" id="ARBA00022958"/>
    </source>
</evidence>
<keyword evidence="5 15" id="KW-0812">Transmembrane</keyword>
<feature type="transmembrane region" description="Helical" evidence="15">
    <location>
        <begin position="234"/>
        <end position="252"/>
    </location>
</feature>
<gene>
    <name evidence="18" type="primary">KCNQ2</name>
</gene>
<keyword evidence="2" id="KW-0813">Transport</keyword>